<comment type="caution">
    <text evidence="1">The sequence shown here is derived from an EMBL/GenBank/DDBJ whole genome shotgun (WGS) entry which is preliminary data.</text>
</comment>
<dbReference type="EMBL" id="MIQH01000714">
    <property type="protein sequence ID" value="OJA03365.1"/>
    <property type="molecule type" value="Genomic_DNA"/>
</dbReference>
<accession>A0A1J8P2T5</accession>
<evidence type="ECO:0000313" key="1">
    <source>
        <dbReference type="EMBL" id="OJA03365.1"/>
    </source>
</evidence>
<protein>
    <recommendedName>
        <fullName evidence="3">Bacterial Ig-like domain-containing protein</fullName>
    </recommendedName>
</protein>
<dbReference type="RefSeq" id="WP_158009374.1">
    <property type="nucleotide sequence ID" value="NZ_MIQH01000714.1"/>
</dbReference>
<feature type="non-terminal residue" evidence="1">
    <location>
        <position position="322"/>
    </location>
</feature>
<dbReference type="Gene3D" id="2.60.40.60">
    <property type="entry name" value="Cadherins"/>
    <property type="match status" value="1"/>
</dbReference>
<dbReference type="OrthoDB" id="6089850at2"/>
<feature type="non-terminal residue" evidence="1">
    <location>
        <position position="1"/>
    </location>
</feature>
<sequence>NDDKVTIIATDAAGNETKQLVTVSVKDFVLSTSVVWNNIGDDNNINIAELAMATLSGTVTSTDSTFTDLNIASIVFKQNNTIVHTINTALPVINNNTWTLDHDNAWASKLVDGNCTVVVNLSANSNSITGQGKTVVAIDIVDPDTPVLNFTDTGLSNDGVTKNGTMTVGDLEAGATWQYSIDGGTNFTSGTGSSFILNEGTYTENTIQIKQTDVAGNTSSVFKNMSSVVVDTTNPLFTSATTVDVKTNTEASETIYEATAIDNNAVTYTLEDGNQKDKFTISKEGELRYKQKQATAHNDDKVTIIATDAAGNETRQLVTVSV</sequence>
<dbReference type="AlphaFoldDB" id="A0A1J8P2T5"/>
<evidence type="ECO:0008006" key="3">
    <source>
        <dbReference type="Google" id="ProtNLM"/>
    </source>
</evidence>
<proteinExistence type="predicted"/>
<dbReference type="Proteomes" id="UP000182798">
    <property type="component" value="Unassembled WGS sequence"/>
</dbReference>
<organism evidence="1 2">
    <name type="scientific">Bathymodiolus thermophilus thioautotrophic gill symbiont</name>
    <dbReference type="NCBI Taxonomy" id="2360"/>
    <lineage>
        <taxon>Bacteria</taxon>
        <taxon>Pseudomonadati</taxon>
        <taxon>Pseudomonadota</taxon>
        <taxon>Gammaproteobacteria</taxon>
        <taxon>sulfur-oxidizing symbionts</taxon>
    </lineage>
</organism>
<evidence type="ECO:0000313" key="2">
    <source>
        <dbReference type="Proteomes" id="UP000182798"/>
    </source>
</evidence>
<gene>
    <name evidence="1" type="ORF">BGC33_03300</name>
</gene>
<reference evidence="2" key="1">
    <citation type="submission" date="2016-09" db="EMBL/GenBank/DDBJ databases">
        <title>Genome Sequence of Bathymodiolus thermophilus sulfur-oxidizing gill endosymbiont.</title>
        <authorList>
            <person name="Ponnudurai R."/>
            <person name="Kleiner M."/>
            <person name="Sayavedra L."/>
            <person name="Thuermer A."/>
            <person name="Felbeck H."/>
            <person name="Schlueter R."/>
            <person name="Schweder T."/>
            <person name="Markert S."/>
        </authorList>
    </citation>
    <scope>NUCLEOTIDE SEQUENCE [LARGE SCALE GENOMIC DNA]</scope>
    <source>
        <strain evidence="2">BAT/CrabSpa'14</strain>
    </source>
</reference>
<name>A0A1J8P2T5_9GAMM</name>